<organism evidence="6 7">
    <name type="scientific">Zingiber officinale</name>
    <name type="common">Ginger</name>
    <name type="synonym">Amomum zingiber</name>
    <dbReference type="NCBI Taxonomy" id="94328"/>
    <lineage>
        <taxon>Eukaryota</taxon>
        <taxon>Viridiplantae</taxon>
        <taxon>Streptophyta</taxon>
        <taxon>Embryophyta</taxon>
        <taxon>Tracheophyta</taxon>
        <taxon>Spermatophyta</taxon>
        <taxon>Magnoliopsida</taxon>
        <taxon>Liliopsida</taxon>
        <taxon>Zingiberales</taxon>
        <taxon>Zingiberaceae</taxon>
        <taxon>Zingiber</taxon>
    </lineage>
</organism>
<feature type="region of interest" description="Disordered" evidence="4">
    <location>
        <begin position="24"/>
        <end position="44"/>
    </location>
</feature>
<dbReference type="AlphaFoldDB" id="A0A8J5BU50"/>
<dbReference type="PANTHER" id="PTHR13486">
    <property type="entry name" value="TELOMERE LENGTH AND SILENCING PROTEIN 1 TLS1 FAMILY MEMBER"/>
    <property type="match status" value="1"/>
</dbReference>
<feature type="domain" description="Trichome birefringence-like N-terminal" evidence="5">
    <location>
        <begin position="155"/>
        <end position="191"/>
    </location>
</feature>
<evidence type="ECO:0000259" key="5">
    <source>
        <dbReference type="Pfam" id="PF14416"/>
    </source>
</evidence>
<sequence>MGLFGPITYTRPYLSLTEDLNFDLSAPPPTSPSPREDAAVSEGLADLLLANRGVSSENENGGANSSFSLEKTYFEGWISDKSGTEDQDLQITHQQPDEKNRTNGKKISSLVVKTPPPPSPNAAATVPVVTDAAALIRNESSPPAKVKAQSGLSTECDIFGGRWVWDESIEPFYPPGSCPYIDDDFNCHKNGSLSCRGKPKSNQAMRAKNFRKRTLDLHGNDTDDDEEERRLALEEVKLRQKQREKKDGIPALSTTPQHSSVGPGSAFRKGSAGRGGGGGDKGDGDGGKEDLVLQDTFAQETAVTIEDPNMLKYVERELAKRHGKRIDSGEKEEKDPMDELYVVPEHLKVKKRNSEESSTQWTTGIAEIQLPIEYKLRNIEETEAAKKLLQEKRLVRKTKSELNIPSSYSADYFQRGRDYAEKLQRVASLCIAEHPELYKGQGKEKTDEVSFTGENSPRVLKIYDEINLSIGNDNVRMSCFFLKSDIHLPNSSPGEDGEQITFAGKLEADHGSGTFDEDVSLLKLDSLAEGVWNYYLGRYSTWHYQNGIYLYEITD</sequence>
<protein>
    <recommendedName>
        <fullName evidence="5">Trichome birefringence-like N-terminal domain-containing protein</fullName>
    </recommendedName>
</protein>
<dbReference type="GO" id="GO:0000398">
    <property type="term" value="P:mRNA splicing, via spliceosome"/>
    <property type="evidence" value="ECO:0007669"/>
    <property type="project" value="TreeGrafter"/>
</dbReference>
<dbReference type="EMBL" id="JACMSC010000185">
    <property type="protein sequence ID" value="KAG6466222.1"/>
    <property type="molecule type" value="Genomic_DNA"/>
</dbReference>
<evidence type="ECO:0000313" key="7">
    <source>
        <dbReference type="Proteomes" id="UP000734854"/>
    </source>
</evidence>
<feature type="region of interest" description="Disordered" evidence="4">
    <location>
        <begin position="85"/>
        <end position="104"/>
    </location>
</feature>
<feature type="compositionally biased region" description="Polar residues" evidence="4">
    <location>
        <begin position="252"/>
        <end position="262"/>
    </location>
</feature>
<dbReference type="PANTHER" id="PTHR13486:SF2">
    <property type="entry name" value="SPLICING FACTOR C9ORF78"/>
    <property type="match status" value="1"/>
</dbReference>
<comment type="similarity">
    <text evidence="2">Belongs to the TLS1 family.</text>
</comment>
<feature type="compositionally biased region" description="Basic and acidic residues" evidence="4">
    <location>
        <begin position="280"/>
        <end position="289"/>
    </location>
</feature>
<dbReference type="Pfam" id="PF07052">
    <property type="entry name" value="Hep_59"/>
    <property type="match status" value="1"/>
</dbReference>
<gene>
    <name evidence="6" type="ORF">ZIOFF_076007</name>
</gene>
<accession>A0A8J5BU50</accession>
<evidence type="ECO:0000256" key="3">
    <source>
        <dbReference type="ARBA" id="ARBA00023242"/>
    </source>
</evidence>
<comment type="subcellular location">
    <subcellularLocation>
        <location evidence="1">Nucleus</location>
    </subcellularLocation>
</comment>
<evidence type="ECO:0000313" key="6">
    <source>
        <dbReference type="EMBL" id="KAG6466222.1"/>
    </source>
</evidence>
<dbReference type="InterPro" id="IPR025846">
    <property type="entry name" value="TBL_N"/>
</dbReference>
<evidence type="ECO:0000256" key="2">
    <source>
        <dbReference type="ARBA" id="ARBA00007643"/>
    </source>
</evidence>
<keyword evidence="7" id="KW-1185">Reference proteome</keyword>
<dbReference type="InterPro" id="IPR010756">
    <property type="entry name" value="Tls1-like"/>
</dbReference>
<dbReference type="GO" id="GO:0005681">
    <property type="term" value="C:spliceosomal complex"/>
    <property type="evidence" value="ECO:0007669"/>
    <property type="project" value="TreeGrafter"/>
</dbReference>
<dbReference type="Pfam" id="PF14416">
    <property type="entry name" value="PMR5N"/>
    <property type="match status" value="1"/>
</dbReference>
<reference evidence="6 7" key="1">
    <citation type="submission" date="2020-08" db="EMBL/GenBank/DDBJ databases">
        <title>Plant Genome Project.</title>
        <authorList>
            <person name="Zhang R.-G."/>
        </authorList>
    </citation>
    <scope>NUCLEOTIDE SEQUENCE [LARGE SCALE GENOMIC DNA]</scope>
    <source>
        <tissue evidence="6">Rhizome</tissue>
    </source>
</reference>
<keyword evidence="3" id="KW-0539">Nucleus</keyword>
<evidence type="ECO:0000256" key="4">
    <source>
        <dbReference type="SAM" id="MobiDB-lite"/>
    </source>
</evidence>
<comment type="caution">
    <text evidence="6">The sequence shown here is derived from an EMBL/GenBank/DDBJ whole genome shotgun (WGS) entry which is preliminary data.</text>
</comment>
<evidence type="ECO:0000256" key="1">
    <source>
        <dbReference type="ARBA" id="ARBA00004123"/>
    </source>
</evidence>
<feature type="region of interest" description="Disordered" evidence="4">
    <location>
        <begin position="236"/>
        <end position="289"/>
    </location>
</feature>
<name>A0A8J5BU50_ZINOF</name>
<dbReference type="Proteomes" id="UP000734854">
    <property type="component" value="Unassembled WGS sequence"/>
</dbReference>
<proteinExistence type="inferred from homology"/>